<keyword evidence="1" id="KW-0812">Transmembrane</keyword>
<keyword evidence="1" id="KW-0472">Membrane</keyword>
<protein>
    <recommendedName>
        <fullName evidence="4">NADH dehydrogenase subunit 6</fullName>
    </recommendedName>
</protein>
<name>A0ABC8TIC8_9AQUA</name>
<proteinExistence type="predicted"/>
<evidence type="ECO:0000313" key="2">
    <source>
        <dbReference type="EMBL" id="CAK9169205.1"/>
    </source>
</evidence>
<evidence type="ECO:0008006" key="4">
    <source>
        <dbReference type="Google" id="ProtNLM"/>
    </source>
</evidence>
<comment type="caution">
    <text evidence="2">The sequence shown here is derived from an EMBL/GenBank/DDBJ whole genome shotgun (WGS) entry which is preliminary data.</text>
</comment>
<reference evidence="2 3" key="1">
    <citation type="submission" date="2024-02" db="EMBL/GenBank/DDBJ databases">
        <authorList>
            <person name="Vignale AGUSTIN F."/>
            <person name="Sosa J E."/>
            <person name="Modenutti C."/>
        </authorList>
    </citation>
    <scope>NUCLEOTIDE SEQUENCE [LARGE SCALE GENOMIC DNA]</scope>
</reference>
<sequence>ISVFVMLHELGLVCLMLVAAVVLGTICFMPFAVGFCSLDELGLLGPVWAAGFVCKWHSLC</sequence>
<feature type="non-terminal residue" evidence="2">
    <location>
        <position position="1"/>
    </location>
</feature>
<organism evidence="2 3">
    <name type="scientific">Ilex paraguariensis</name>
    <name type="common">yerba mate</name>
    <dbReference type="NCBI Taxonomy" id="185542"/>
    <lineage>
        <taxon>Eukaryota</taxon>
        <taxon>Viridiplantae</taxon>
        <taxon>Streptophyta</taxon>
        <taxon>Embryophyta</taxon>
        <taxon>Tracheophyta</taxon>
        <taxon>Spermatophyta</taxon>
        <taxon>Magnoliopsida</taxon>
        <taxon>eudicotyledons</taxon>
        <taxon>Gunneridae</taxon>
        <taxon>Pentapetalae</taxon>
        <taxon>asterids</taxon>
        <taxon>campanulids</taxon>
        <taxon>Aquifoliales</taxon>
        <taxon>Aquifoliaceae</taxon>
        <taxon>Ilex</taxon>
    </lineage>
</organism>
<dbReference type="EMBL" id="CAUOFW020005258">
    <property type="protein sequence ID" value="CAK9169205.1"/>
    <property type="molecule type" value="Genomic_DNA"/>
</dbReference>
<gene>
    <name evidence="2" type="ORF">ILEXP_LOCUS38648</name>
</gene>
<feature type="transmembrane region" description="Helical" evidence="1">
    <location>
        <begin position="12"/>
        <end position="33"/>
    </location>
</feature>
<evidence type="ECO:0000313" key="3">
    <source>
        <dbReference type="Proteomes" id="UP001642360"/>
    </source>
</evidence>
<evidence type="ECO:0000256" key="1">
    <source>
        <dbReference type="SAM" id="Phobius"/>
    </source>
</evidence>
<keyword evidence="1" id="KW-1133">Transmembrane helix</keyword>
<accession>A0ABC8TIC8</accession>
<dbReference type="Proteomes" id="UP001642360">
    <property type="component" value="Unassembled WGS sequence"/>
</dbReference>
<dbReference type="AlphaFoldDB" id="A0ABC8TIC8"/>
<keyword evidence="3" id="KW-1185">Reference proteome</keyword>